<name>A0A8H5B0S7_9AGAR</name>
<dbReference type="OrthoDB" id="5967843at2759"/>
<organism evidence="3 4">
    <name type="scientific">Ephemerocybe angulata</name>
    <dbReference type="NCBI Taxonomy" id="980116"/>
    <lineage>
        <taxon>Eukaryota</taxon>
        <taxon>Fungi</taxon>
        <taxon>Dikarya</taxon>
        <taxon>Basidiomycota</taxon>
        <taxon>Agaricomycotina</taxon>
        <taxon>Agaricomycetes</taxon>
        <taxon>Agaricomycetidae</taxon>
        <taxon>Agaricales</taxon>
        <taxon>Agaricineae</taxon>
        <taxon>Psathyrellaceae</taxon>
        <taxon>Ephemerocybe</taxon>
    </lineage>
</organism>
<comment type="caution">
    <text evidence="3">The sequence shown here is derived from an EMBL/GenBank/DDBJ whole genome shotgun (WGS) entry which is preliminary data.</text>
</comment>
<evidence type="ECO:0000313" key="4">
    <source>
        <dbReference type="Proteomes" id="UP000541558"/>
    </source>
</evidence>
<dbReference type="Pfam" id="PF24883">
    <property type="entry name" value="NPHP3_N"/>
    <property type="match status" value="1"/>
</dbReference>
<keyword evidence="1" id="KW-0677">Repeat</keyword>
<evidence type="ECO:0000313" key="3">
    <source>
        <dbReference type="EMBL" id="KAF5314629.1"/>
    </source>
</evidence>
<protein>
    <recommendedName>
        <fullName evidence="2">Nephrocystin 3-like N-terminal domain-containing protein</fullName>
    </recommendedName>
</protein>
<evidence type="ECO:0000256" key="1">
    <source>
        <dbReference type="ARBA" id="ARBA00022737"/>
    </source>
</evidence>
<dbReference type="EMBL" id="JAACJK010000221">
    <property type="protein sequence ID" value="KAF5314629.1"/>
    <property type="molecule type" value="Genomic_DNA"/>
</dbReference>
<dbReference type="PANTHER" id="PTHR10039">
    <property type="entry name" value="AMELOGENIN"/>
    <property type="match status" value="1"/>
</dbReference>
<dbReference type="InterPro" id="IPR027417">
    <property type="entry name" value="P-loop_NTPase"/>
</dbReference>
<dbReference type="SUPFAM" id="SSF52540">
    <property type="entry name" value="P-loop containing nucleoside triphosphate hydrolases"/>
    <property type="match status" value="1"/>
</dbReference>
<feature type="domain" description="Nephrocystin 3-like N-terminal" evidence="2">
    <location>
        <begin position="92"/>
        <end position="238"/>
    </location>
</feature>
<dbReference type="Proteomes" id="UP000541558">
    <property type="component" value="Unassembled WGS sequence"/>
</dbReference>
<dbReference type="InterPro" id="IPR056884">
    <property type="entry name" value="NPHP3-like_N"/>
</dbReference>
<dbReference type="AlphaFoldDB" id="A0A8H5B0S7"/>
<dbReference type="Gene3D" id="3.40.50.300">
    <property type="entry name" value="P-loop containing nucleotide triphosphate hydrolases"/>
    <property type="match status" value="1"/>
</dbReference>
<reference evidence="3 4" key="1">
    <citation type="journal article" date="2020" name="ISME J.">
        <title>Uncovering the hidden diversity of litter-decomposition mechanisms in mushroom-forming fungi.</title>
        <authorList>
            <person name="Floudas D."/>
            <person name="Bentzer J."/>
            <person name="Ahren D."/>
            <person name="Johansson T."/>
            <person name="Persson P."/>
            <person name="Tunlid A."/>
        </authorList>
    </citation>
    <scope>NUCLEOTIDE SEQUENCE [LARGE SCALE GENOMIC DNA]</scope>
    <source>
        <strain evidence="3 4">CBS 175.51</strain>
    </source>
</reference>
<gene>
    <name evidence="3" type="ORF">D9611_007140</name>
</gene>
<sequence length="602" mass="68273">MTQLLNNAHDFSITNLNVHNVAGNATYNNRSSGKSALERAYPSLVSSLPSDRAAPIGLEENISAGAAHNSDERCDAPKCHPYTRVAVQDEIISWITTGDMDEEPKKILWLTGPAGTGKTAIAGSVAESCSEKGILAASFFFSSFSGSEDRRLKRCFVSTLAYQLRRHPSLSALDQHILSTIDHDPTVFRTRLIDQLEELILKPLRHLHNQIDASTTPKVIIIDGIDECEATNPFNRPMEEEEAQSIKEKDQLEILSLLLRAATDPCFPFRIVAVSRPERILSTFFSNATESTLELFLDDKYDPDSDIELFLQSKFAAIRRRYCLPPSWPTLEQIRSIVSNASGQFIYAATVVRFVEDPSNLPQKQLDRVLNLEKSGDLSKPFRALDTLYTLILNASPDPLSTVQWIWVVHEERVEDSKRVPALFWRYYMDSTVGEAERLLGCIPSLVSLPPPEDRTSLIKFYHKSLLDFIDNQWRCGDLWMNFVVRSDPDRRQYVRILKDQGLTVPDQDREDFLFHFLSRKPSMRPESRLELENCEAEDPHIEETLRSCDARWWVDMCLDNTSFDQVHRGLNATIFLHQVHARVMPHITLSAVVQAVEEGGS</sequence>
<dbReference type="PANTHER" id="PTHR10039:SF14">
    <property type="entry name" value="NACHT DOMAIN-CONTAINING PROTEIN"/>
    <property type="match status" value="1"/>
</dbReference>
<accession>A0A8H5B0S7</accession>
<evidence type="ECO:0000259" key="2">
    <source>
        <dbReference type="Pfam" id="PF24883"/>
    </source>
</evidence>
<keyword evidence="4" id="KW-1185">Reference proteome</keyword>
<proteinExistence type="predicted"/>